<sequence length="634" mass="71180">MESIIRYQFPNAPPNTITFDSYLISGSDLKSKIIEQERLNPSEYELHLTDARTKAEYKNQSQIPKNTTLNVTMHPVHQQRHAIPSVYDTNPRPPTITNIDTNRARAIASQRYQRGNQNEPKSLVDHLLNTNKQINSHIPQSFMQGNPSRPDPTQLPLHTDASQNRGRNNVPPPGYICRNCGKTGHYLQYCPLARVKGVPRDFLKASQTQDNLSELSERRFVADDGRTVEVVVHPTYVSNDLPSKPLAEPRIPSSVPEELRCPSCHALNKEAFVISCCNNVICKKCCQDHLSQKLAQPECPLCHKRAVPTSTPAYEIRQKVEAFLSGSLLDGTSYTPTASPVPSFSPPQPQQSIKLPSPQPVQSDYNRASDDLENLDSMLYFPPQSQPQRVAFQDTLQKPLAGGPLLATPSAMKMSIQGQEVPQDTPEPTPVQPPSNPYPQTAPQSQDFRPQIQPHLENPPFQQMPPYPQMRYPYPQQPMGPQYYPQQVYNQGPTMMPQYMTRPQMRPVDPREQRTVPPVAAEVQNKDPRKPRSPTSHLKERKSKTGVINPKGALQKRSHPLPVRHDVSKGDAATHEVGVLIVRDVVHVHQVDVLAPPADEQTEDLEVGREVHPDASARRINSILSLPFHKEVLI</sequence>
<accession>A0ABQ9YJL3</accession>
<organism evidence="9 10">
    <name type="scientific">Blattamonas nauphoetae</name>
    <dbReference type="NCBI Taxonomy" id="2049346"/>
    <lineage>
        <taxon>Eukaryota</taxon>
        <taxon>Metamonada</taxon>
        <taxon>Preaxostyla</taxon>
        <taxon>Oxymonadida</taxon>
        <taxon>Blattamonas</taxon>
    </lineage>
</organism>
<dbReference type="Pfam" id="PF13696">
    <property type="entry name" value="zf-CCHC_2"/>
    <property type="match status" value="1"/>
</dbReference>
<keyword evidence="3" id="KW-0862">Zinc</keyword>
<feature type="domain" description="RING-type" evidence="6">
    <location>
        <begin position="261"/>
        <end position="303"/>
    </location>
</feature>
<evidence type="ECO:0000256" key="5">
    <source>
        <dbReference type="SAM" id="MobiDB-lite"/>
    </source>
</evidence>
<evidence type="ECO:0000259" key="8">
    <source>
        <dbReference type="PROSITE" id="PS51282"/>
    </source>
</evidence>
<feature type="compositionally biased region" description="Polar residues" evidence="5">
    <location>
        <begin position="438"/>
        <end position="448"/>
    </location>
</feature>
<dbReference type="InterPro" id="IPR014891">
    <property type="entry name" value="DWNN_domain"/>
</dbReference>
<proteinExistence type="predicted"/>
<dbReference type="InterPro" id="IPR036875">
    <property type="entry name" value="Znf_CCHC_sf"/>
</dbReference>
<evidence type="ECO:0000313" key="10">
    <source>
        <dbReference type="Proteomes" id="UP001281761"/>
    </source>
</evidence>
<dbReference type="Gene3D" id="4.10.60.10">
    <property type="entry name" value="Zinc finger, CCHC-type"/>
    <property type="match status" value="1"/>
</dbReference>
<keyword evidence="2 4" id="KW-0863">Zinc-finger</keyword>
<protein>
    <submittedName>
        <fullName evidence="9">E3 ubiquitin-protein ligase RBBP6</fullName>
    </submittedName>
</protein>
<dbReference type="InterPro" id="IPR001878">
    <property type="entry name" value="Znf_CCHC"/>
</dbReference>
<feature type="domain" description="CCHC-type" evidence="7">
    <location>
        <begin position="177"/>
        <end position="191"/>
    </location>
</feature>
<feature type="region of interest" description="Disordered" evidence="5">
    <location>
        <begin position="415"/>
        <end position="464"/>
    </location>
</feature>
<dbReference type="InterPro" id="IPR013083">
    <property type="entry name" value="Znf_RING/FYVE/PHD"/>
</dbReference>
<evidence type="ECO:0000256" key="1">
    <source>
        <dbReference type="ARBA" id="ARBA00022723"/>
    </source>
</evidence>
<evidence type="ECO:0000313" key="9">
    <source>
        <dbReference type="EMBL" id="KAK2963928.1"/>
    </source>
</evidence>
<dbReference type="EMBL" id="JARBJD010000004">
    <property type="protein sequence ID" value="KAK2963928.1"/>
    <property type="molecule type" value="Genomic_DNA"/>
</dbReference>
<comment type="caution">
    <text evidence="9">The sequence shown here is derived from an EMBL/GenBank/DDBJ whole genome shotgun (WGS) entry which is preliminary data.</text>
</comment>
<reference evidence="9 10" key="1">
    <citation type="journal article" date="2022" name="bioRxiv">
        <title>Genomics of Preaxostyla Flagellates Illuminates Evolutionary Transitions and the Path Towards Mitochondrial Loss.</title>
        <authorList>
            <person name="Novak L.V.F."/>
            <person name="Treitli S.C."/>
            <person name="Pyrih J."/>
            <person name="Halakuc P."/>
            <person name="Pipaliya S.V."/>
            <person name="Vacek V."/>
            <person name="Brzon O."/>
            <person name="Soukal P."/>
            <person name="Eme L."/>
            <person name="Dacks J.B."/>
            <person name="Karnkowska A."/>
            <person name="Elias M."/>
            <person name="Hampl V."/>
        </authorList>
    </citation>
    <scope>NUCLEOTIDE SEQUENCE [LARGE SCALE GENOMIC DNA]</scope>
    <source>
        <strain evidence="9">NAU3</strain>
        <tissue evidence="9">Gut</tissue>
    </source>
</reference>
<evidence type="ECO:0000259" key="6">
    <source>
        <dbReference type="PROSITE" id="PS50089"/>
    </source>
</evidence>
<dbReference type="InterPro" id="IPR001841">
    <property type="entry name" value="Znf_RING"/>
</dbReference>
<dbReference type="PROSITE" id="PS50158">
    <property type="entry name" value="ZF_CCHC"/>
    <property type="match status" value="1"/>
</dbReference>
<feature type="region of interest" description="Disordered" evidence="5">
    <location>
        <begin position="504"/>
        <end position="546"/>
    </location>
</feature>
<dbReference type="InterPro" id="IPR025829">
    <property type="entry name" value="Zn_knuckle_CX2CX3GHX4C"/>
</dbReference>
<feature type="region of interest" description="Disordered" evidence="5">
    <location>
        <begin position="335"/>
        <end position="367"/>
    </location>
</feature>
<evidence type="ECO:0000256" key="2">
    <source>
        <dbReference type="ARBA" id="ARBA00022771"/>
    </source>
</evidence>
<feature type="compositionally biased region" description="Polar residues" evidence="5">
    <location>
        <begin position="138"/>
        <end position="147"/>
    </location>
</feature>
<feature type="domain" description="DWNN" evidence="8">
    <location>
        <begin position="5"/>
        <end position="75"/>
    </location>
</feature>
<name>A0ABQ9YJL3_9EUKA</name>
<feature type="region of interest" description="Disordered" evidence="5">
    <location>
        <begin position="138"/>
        <end position="172"/>
    </location>
</feature>
<dbReference type="Gene3D" id="3.30.40.10">
    <property type="entry name" value="Zinc/RING finger domain, C3HC4 (zinc finger)"/>
    <property type="match status" value="1"/>
</dbReference>
<dbReference type="Pfam" id="PF08783">
    <property type="entry name" value="DWNN"/>
    <property type="match status" value="1"/>
</dbReference>
<dbReference type="PROSITE" id="PS50089">
    <property type="entry name" value="ZF_RING_2"/>
    <property type="match status" value="1"/>
</dbReference>
<dbReference type="SUPFAM" id="SSF57756">
    <property type="entry name" value="Retrovirus zinc finger-like domains"/>
    <property type="match status" value="1"/>
</dbReference>
<keyword evidence="1" id="KW-0479">Metal-binding</keyword>
<evidence type="ECO:0000259" key="7">
    <source>
        <dbReference type="PROSITE" id="PS50158"/>
    </source>
</evidence>
<keyword evidence="10" id="KW-1185">Reference proteome</keyword>
<dbReference type="PROSITE" id="PS51282">
    <property type="entry name" value="DWNN"/>
    <property type="match status" value="1"/>
</dbReference>
<evidence type="ECO:0000256" key="3">
    <source>
        <dbReference type="ARBA" id="ARBA00022833"/>
    </source>
</evidence>
<dbReference type="CDD" id="cd16620">
    <property type="entry name" value="vRING-HC-C4C4_RBBP6"/>
    <property type="match status" value="1"/>
</dbReference>
<dbReference type="Proteomes" id="UP001281761">
    <property type="component" value="Unassembled WGS sequence"/>
</dbReference>
<evidence type="ECO:0000256" key="4">
    <source>
        <dbReference type="PROSITE-ProRule" id="PRU00047"/>
    </source>
</evidence>
<gene>
    <name evidence="9" type="ORF">BLNAU_1005</name>
</gene>
<dbReference type="SUPFAM" id="SSF57850">
    <property type="entry name" value="RING/U-box"/>
    <property type="match status" value="1"/>
</dbReference>
<dbReference type="Gene3D" id="3.10.20.90">
    <property type="entry name" value="Phosphatidylinositol 3-kinase Catalytic Subunit, Chain A, domain 1"/>
    <property type="match status" value="1"/>
</dbReference>
<feature type="compositionally biased region" description="Pro residues" evidence="5">
    <location>
        <begin position="425"/>
        <end position="437"/>
    </location>
</feature>
<dbReference type="SMART" id="SM01180">
    <property type="entry name" value="DWNN"/>
    <property type="match status" value="1"/>
</dbReference>